<feature type="compositionally biased region" description="Gly residues" evidence="1">
    <location>
        <begin position="169"/>
        <end position="179"/>
    </location>
</feature>
<name>A0A2V0NLI5_9CHLO</name>
<dbReference type="EMBL" id="BDRX01000003">
    <property type="protein sequence ID" value="GBF87959.1"/>
    <property type="molecule type" value="Genomic_DNA"/>
</dbReference>
<dbReference type="OrthoDB" id="527971at2759"/>
<protein>
    <submittedName>
        <fullName evidence="2">Uncharacterized protein</fullName>
    </submittedName>
</protein>
<dbReference type="AlphaFoldDB" id="A0A2V0NLI5"/>
<keyword evidence="3" id="KW-1185">Reference proteome</keyword>
<dbReference type="Proteomes" id="UP000247498">
    <property type="component" value="Unassembled WGS sequence"/>
</dbReference>
<feature type="region of interest" description="Disordered" evidence="1">
    <location>
        <begin position="120"/>
        <end position="179"/>
    </location>
</feature>
<evidence type="ECO:0000256" key="1">
    <source>
        <dbReference type="SAM" id="MobiDB-lite"/>
    </source>
</evidence>
<sequence>MAPPPPPPLCQWLAAAAFAARVEPYKRIGAALLREDCVSLALSTPYQNVVAEPRVGGVMLHGGRVPARSLQRLVLKAAEAGEIGGWVVACERGTRDPALLSPERAATLRELVAALQAVRPPAAGPGSGSGGGEAGSSGGGVGGGGNAGQLPMCWHTHDPSAGPSCRIEPGGGGSGGGGGAAECNAGGQMLQSFLDGMGALNTFG</sequence>
<gene>
    <name evidence="2" type="ORF">Rsub_00671</name>
</gene>
<dbReference type="InParanoid" id="A0A2V0NLI5"/>
<evidence type="ECO:0000313" key="3">
    <source>
        <dbReference type="Proteomes" id="UP000247498"/>
    </source>
</evidence>
<proteinExistence type="predicted"/>
<reference evidence="2 3" key="1">
    <citation type="journal article" date="2018" name="Sci. Rep.">
        <title>Raphidocelis subcapitata (=Pseudokirchneriella subcapitata) provides an insight into genome evolution and environmental adaptations in the Sphaeropleales.</title>
        <authorList>
            <person name="Suzuki S."/>
            <person name="Yamaguchi H."/>
            <person name="Nakajima N."/>
            <person name="Kawachi M."/>
        </authorList>
    </citation>
    <scope>NUCLEOTIDE SEQUENCE [LARGE SCALE GENOMIC DNA]</scope>
    <source>
        <strain evidence="2 3">NIES-35</strain>
    </source>
</reference>
<accession>A0A2V0NLI5</accession>
<organism evidence="2 3">
    <name type="scientific">Raphidocelis subcapitata</name>
    <dbReference type="NCBI Taxonomy" id="307507"/>
    <lineage>
        <taxon>Eukaryota</taxon>
        <taxon>Viridiplantae</taxon>
        <taxon>Chlorophyta</taxon>
        <taxon>core chlorophytes</taxon>
        <taxon>Chlorophyceae</taxon>
        <taxon>CS clade</taxon>
        <taxon>Sphaeropleales</taxon>
        <taxon>Selenastraceae</taxon>
        <taxon>Raphidocelis</taxon>
    </lineage>
</organism>
<evidence type="ECO:0000313" key="2">
    <source>
        <dbReference type="EMBL" id="GBF87959.1"/>
    </source>
</evidence>
<comment type="caution">
    <text evidence="2">The sequence shown here is derived from an EMBL/GenBank/DDBJ whole genome shotgun (WGS) entry which is preliminary data.</text>
</comment>
<feature type="compositionally biased region" description="Gly residues" evidence="1">
    <location>
        <begin position="125"/>
        <end position="147"/>
    </location>
</feature>